<evidence type="ECO:0000313" key="2">
    <source>
        <dbReference type="Proteomes" id="UP000485058"/>
    </source>
</evidence>
<dbReference type="InterPro" id="IPR038863">
    <property type="entry name" value="Put_Complex_I_su8"/>
</dbReference>
<proteinExistence type="predicted"/>
<organism evidence="1 2">
    <name type="scientific">Haematococcus lacustris</name>
    <name type="common">Green alga</name>
    <name type="synonym">Haematococcus pluvialis</name>
    <dbReference type="NCBI Taxonomy" id="44745"/>
    <lineage>
        <taxon>Eukaryota</taxon>
        <taxon>Viridiplantae</taxon>
        <taxon>Chlorophyta</taxon>
        <taxon>core chlorophytes</taxon>
        <taxon>Chlorophyceae</taxon>
        <taxon>CS clade</taxon>
        <taxon>Chlamydomonadales</taxon>
        <taxon>Haematococcaceae</taxon>
        <taxon>Haematococcus</taxon>
    </lineage>
</organism>
<dbReference type="PANTHER" id="PTHR36401:SF1">
    <property type="entry name" value="NADH DEHYDROGENASE [UBIQUINONE] 1 BETA SUBCOMPLEX SUBUNIT 8, MITOCHONDRIAL"/>
    <property type="match status" value="1"/>
</dbReference>
<reference evidence="1 2" key="1">
    <citation type="submission" date="2020-02" db="EMBL/GenBank/DDBJ databases">
        <title>Draft genome sequence of Haematococcus lacustris strain NIES-144.</title>
        <authorList>
            <person name="Morimoto D."/>
            <person name="Nakagawa S."/>
            <person name="Yoshida T."/>
            <person name="Sawayama S."/>
        </authorList>
    </citation>
    <scope>NUCLEOTIDE SEQUENCE [LARGE SCALE GENOMIC DNA]</scope>
    <source>
        <strain evidence="1 2">NIES-144</strain>
    </source>
</reference>
<name>A0A6A0A1C7_HAELA</name>
<gene>
    <name evidence="1" type="ORF">HaLaN_22785</name>
</gene>
<sequence length="193" mass="21997">MALRQLRGLARTVLSSKLTPERGGAGAPIKLAPRPDRPLPLWYELWWDNGVFPGQLCCDFMAGPMTCNLTEAWYAKAWSVLSLVIALPIMYHYYYVDEFRHPMVPEQYPEDVRRVLMRARNTSLLYDYSQPNYEEAVKARRKSYWTPLLQHKLGVGRSPKDCRNSLSWESASAADEEPGRSCLLKAVGSDGLD</sequence>
<evidence type="ECO:0000313" key="1">
    <source>
        <dbReference type="EMBL" id="GFH24908.1"/>
    </source>
</evidence>
<keyword evidence="2" id="KW-1185">Reference proteome</keyword>
<dbReference type="EMBL" id="BLLF01002665">
    <property type="protein sequence ID" value="GFH24908.1"/>
    <property type="molecule type" value="Genomic_DNA"/>
</dbReference>
<dbReference type="AlphaFoldDB" id="A0A6A0A1C7"/>
<feature type="non-terminal residue" evidence="1">
    <location>
        <position position="193"/>
    </location>
</feature>
<protein>
    <submittedName>
        <fullName evidence="1">Uncharacterized protein</fullName>
    </submittedName>
</protein>
<comment type="caution">
    <text evidence="1">The sequence shown here is derived from an EMBL/GenBank/DDBJ whole genome shotgun (WGS) entry which is preliminary data.</text>
</comment>
<dbReference type="Proteomes" id="UP000485058">
    <property type="component" value="Unassembled WGS sequence"/>
</dbReference>
<dbReference type="PANTHER" id="PTHR36401">
    <property type="entry name" value="NADH DEHYDROGENASE [UBIQUINONE] 1 BETA SUBCOMPLEX SUBUNIT 8, MITOCHONDRIAL"/>
    <property type="match status" value="1"/>
</dbReference>
<accession>A0A6A0A1C7</accession>